<feature type="domain" description="UBP-type" evidence="2">
    <location>
        <begin position="19"/>
        <end position="76"/>
    </location>
</feature>
<name>A0ABU2M7K4_9ACTN</name>
<accession>A0ABU2M7K4</accession>
<dbReference type="InterPro" id="IPR013083">
    <property type="entry name" value="Znf_RING/FYVE/PHD"/>
</dbReference>
<evidence type="ECO:0000256" key="1">
    <source>
        <dbReference type="SAM" id="MobiDB-lite"/>
    </source>
</evidence>
<protein>
    <submittedName>
        <fullName evidence="3">UBP-type zinc finger domain-containing protein</fullName>
    </submittedName>
</protein>
<dbReference type="RefSeq" id="WP_311511367.1">
    <property type="nucleotide sequence ID" value="NZ_JAVREP010000005.1"/>
</dbReference>
<evidence type="ECO:0000259" key="2">
    <source>
        <dbReference type="Pfam" id="PF02148"/>
    </source>
</evidence>
<comment type="caution">
    <text evidence="3">The sequence shown here is derived from an EMBL/GenBank/DDBJ whole genome shotgun (WGS) entry which is preliminary data.</text>
</comment>
<sequence>MSDSENAIDTSVPPSGPGCRECLAGGGWWVHLRRCAACGHVGCCDSSPARHAGHHFEETGHPIIQSFEPGEMWFYDFRSGRTESGPELTPPTSRPEDQPVPAPADRVPADWRARIHR</sequence>
<dbReference type="Pfam" id="PF02148">
    <property type="entry name" value="zf-UBP"/>
    <property type="match status" value="1"/>
</dbReference>
<reference evidence="4" key="1">
    <citation type="submission" date="2023-07" db="EMBL/GenBank/DDBJ databases">
        <title>30 novel species of actinomycetes from the DSMZ collection.</title>
        <authorList>
            <person name="Nouioui I."/>
        </authorList>
    </citation>
    <scope>NUCLEOTIDE SEQUENCE [LARGE SCALE GENOMIC DNA]</scope>
    <source>
        <strain evidence="4">DSM 44743</strain>
    </source>
</reference>
<feature type="region of interest" description="Disordered" evidence="1">
    <location>
        <begin position="78"/>
        <end position="117"/>
    </location>
</feature>
<dbReference type="Proteomes" id="UP001183390">
    <property type="component" value="Unassembled WGS sequence"/>
</dbReference>
<gene>
    <name evidence="3" type="ORF">RM479_09510</name>
</gene>
<dbReference type="SUPFAM" id="SSF57850">
    <property type="entry name" value="RING/U-box"/>
    <property type="match status" value="1"/>
</dbReference>
<feature type="compositionally biased region" description="Basic and acidic residues" evidence="1">
    <location>
        <begin position="107"/>
        <end position="117"/>
    </location>
</feature>
<evidence type="ECO:0000313" key="4">
    <source>
        <dbReference type="Proteomes" id="UP001183390"/>
    </source>
</evidence>
<dbReference type="InterPro" id="IPR001607">
    <property type="entry name" value="Znf_UBP"/>
</dbReference>
<proteinExistence type="predicted"/>
<dbReference type="EMBL" id="JAVREP010000005">
    <property type="protein sequence ID" value="MDT0328649.1"/>
    <property type="molecule type" value="Genomic_DNA"/>
</dbReference>
<organism evidence="3 4">
    <name type="scientific">Nocardiopsis lambiniae</name>
    <dbReference type="NCBI Taxonomy" id="3075539"/>
    <lineage>
        <taxon>Bacteria</taxon>
        <taxon>Bacillati</taxon>
        <taxon>Actinomycetota</taxon>
        <taxon>Actinomycetes</taxon>
        <taxon>Streptosporangiales</taxon>
        <taxon>Nocardiopsidaceae</taxon>
        <taxon>Nocardiopsis</taxon>
    </lineage>
</organism>
<feature type="compositionally biased region" description="Pro residues" evidence="1">
    <location>
        <begin position="88"/>
        <end position="102"/>
    </location>
</feature>
<dbReference type="Gene3D" id="3.30.40.10">
    <property type="entry name" value="Zinc/RING finger domain, C3HC4 (zinc finger)"/>
    <property type="match status" value="1"/>
</dbReference>
<evidence type="ECO:0000313" key="3">
    <source>
        <dbReference type="EMBL" id="MDT0328649.1"/>
    </source>
</evidence>
<keyword evidence="4" id="KW-1185">Reference proteome</keyword>